<proteinExistence type="predicted"/>
<accession>A0A558R839</accession>
<evidence type="ECO:0000313" key="2">
    <source>
        <dbReference type="EMBL" id="TVV75559.1"/>
    </source>
</evidence>
<dbReference type="InterPro" id="IPR036388">
    <property type="entry name" value="WH-like_DNA-bd_sf"/>
</dbReference>
<dbReference type="AlphaFoldDB" id="A0A558R839"/>
<evidence type="ECO:0000313" key="3">
    <source>
        <dbReference type="Proteomes" id="UP000318681"/>
    </source>
</evidence>
<dbReference type="SUPFAM" id="SSF46785">
    <property type="entry name" value="Winged helix' DNA-binding domain"/>
    <property type="match status" value="1"/>
</dbReference>
<evidence type="ECO:0000259" key="1">
    <source>
        <dbReference type="Pfam" id="PF01726"/>
    </source>
</evidence>
<dbReference type="EMBL" id="VNIM01000019">
    <property type="protein sequence ID" value="TVV75559.1"/>
    <property type="molecule type" value="Genomic_DNA"/>
</dbReference>
<comment type="caution">
    <text evidence="2">The sequence shown here is derived from an EMBL/GenBank/DDBJ whole genome shotgun (WGS) entry which is preliminary data.</text>
</comment>
<dbReference type="Pfam" id="PF01726">
    <property type="entry name" value="LexA_DNA_bind"/>
    <property type="match status" value="1"/>
</dbReference>
<gene>
    <name evidence="2" type="ORF">FOY91_06780</name>
</gene>
<dbReference type="OrthoDB" id="7573379at2"/>
<sequence>MKQSSRSTSQRVLSAIRAYFADHEIPPSHQDIAERAGIASKRVQGYVEKLAAGGYLTYTRRVGRSIQLTDRLANYSTDDVRRACAARGLSIVSLDPAPIVEGVADWGLPLLDKLDDIP</sequence>
<protein>
    <recommendedName>
        <fullName evidence="1">LexA repressor DNA-binding domain-containing protein</fullName>
    </recommendedName>
</protein>
<dbReference type="GO" id="GO:0006508">
    <property type="term" value="P:proteolysis"/>
    <property type="evidence" value="ECO:0007669"/>
    <property type="project" value="InterPro"/>
</dbReference>
<feature type="domain" description="LexA repressor DNA-binding" evidence="1">
    <location>
        <begin position="10"/>
        <end position="60"/>
    </location>
</feature>
<keyword evidence="3" id="KW-1185">Reference proteome</keyword>
<dbReference type="InterPro" id="IPR006199">
    <property type="entry name" value="LexA_DNA-bd_dom"/>
</dbReference>
<organism evidence="2 3">
    <name type="scientific">Alterirhizorhabdus solaris</name>
    <dbReference type="NCBI Taxonomy" id="2529389"/>
    <lineage>
        <taxon>Bacteria</taxon>
        <taxon>Pseudomonadati</taxon>
        <taxon>Pseudomonadota</taxon>
        <taxon>Alphaproteobacteria</taxon>
        <taxon>Sphingomonadales</taxon>
        <taxon>Rhizorhabdaceae</taxon>
        <taxon>Alterirhizorhabdus</taxon>
    </lineage>
</organism>
<dbReference type="InterPro" id="IPR036390">
    <property type="entry name" value="WH_DNA-bd_sf"/>
</dbReference>
<dbReference type="Gene3D" id="1.10.10.10">
    <property type="entry name" value="Winged helix-like DNA-binding domain superfamily/Winged helix DNA-binding domain"/>
    <property type="match status" value="1"/>
</dbReference>
<reference evidence="2 3" key="1">
    <citation type="submission" date="2019-07" db="EMBL/GenBank/DDBJ databases">
        <title>Sphingomonas solaris sp. nov., isolated from a solar panel from Boston, Massachusetts.</title>
        <authorList>
            <person name="Tanner K."/>
            <person name="Pascual J."/>
            <person name="Mancuso C."/>
            <person name="Pereto J."/>
            <person name="Khalil A."/>
            <person name="Vilanova C."/>
        </authorList>
    </citation>
    <scope>NUCLEOTIDE SEQUENCE [LARGE SCALE GENOMIC DNA]</scope>
    <source>
        <strain evidence="2 3">R4DWN</strain>
    </source>
</reference>
<name>A0A558R839_9SPHN</name>
<dbReference type="GO" id="GO:0004252">
    <property type="term" value="F:serine-type endopeptidase activity"/>
    <property type="evidence" value="ECO:0007669"/>
    <property type="project" value="InterPro"/>
</dbReference>
<dbReference type="Proteomes" id="UP000318681">
    <property type="component" value="Unassembled WGS sequence"/>
</dbReference>
<dbReference type="RefSeq" id="WP_145149407.1">
    <property type="nucleotide sequence ID" value="NZ_VNIM01000019.1"/>
</dbReference>